<evidence type="ECO:0000259" key="7">
    <source>
        <dbReference type="Pfam" id="PF04932"/>
    </source>
</evidence>
<proteinExistence type="predicted"/>
<feature type="transmembrane region" description="Helical" evidence="6">
    <location>
        <begin position="367"/>
        <end position="386"/>
    </location>
</feature>
<keyword evidence="2 6" id="KW-0812">Transmembrane</keyword>
<dbReference type="AlphaFoldDB" id="A0A5C6U295"/>
<feature type="region of interest" description="Disordered" evidence="5">
    <location>
        <begin position="1"/>
        <end position="22"/>
    </location>
</feature>
<dbReference type="EMBL" id="VOPW01000001">
    <property type="protein sequence ID" value="TXC67132.1"/>
    <property type="molecule type" value="Genomic_DNA"/>
</dbReference>
<evidence type="ECO:0000256" key="1">
    <source>
        <dbReference type="ARBA" id="ARBA00004141"/>
    </source>
</evidence>
<feature type="transmembrane region" description="Helical" evidence="6">
    <location>
        <begin position="230"/>
        <end position="260"/>
    </location>
</feature>
<dbReference type="Pfam" id="PF15864">
    <property type="entry name" value="PglL_A"/>
    <property type="match status" value="1"/>
</dbReference>
<feature type="domain" description="Virulence factor membrane-bound polymerase C-terminal" evidence="8">
    <location>
        <begin position="403"/>
        <end position="436"/>
    </location>
</feature>
<comment type="subcellular location">
    <subcellularLocation>
        <location evidence="1">Membrane</location>
        <topology evidence="1">Multi-pass membrane protein</topology>
    </subcellularLocation>
</comment>
<feature type="compositionally biased region" description="Low complexity" evidence="5">
    <location>
        <begin position="1"/>
        <end position="17"/>
    </location>
</feature>
<dbReference type="PANTHER" id="PTHR37422:SF21">
    <property type="entry name" value="EXOQ-LIKE PROTEIN"/>
    <property type="match status" value="1"/>
</dbReference>
<keyword evidence="3 6" id="KW-1133">Transmembrane helix</keyword>
<accession>A0A5C6U295</accession>
<organism evidence="10 11">
    <name type="scientific">Piscinibacter aquaticus</name>
    <dbReference type="NCBI Taxonomy" id="392597"/>
    <lineage>
        <taxon>Bacteria</taxon>
        <taxon>Pseudomonadati</taxon>
        <taxon>Pseudomonadota</taxon>
        <taxon>Betaproteobacteria</taxon>
        <taxon>Burkholderiales</taxon>
        <taxon>Sphaerotilaceae</taxon>
        <taxon>Piscinibacter</taxon>
    </lineage>
</organism>
<reference evidence="10 11" key="1">
    <citation type="submission" date="2019-08" db="EMBL/GenBank/DDBJ databases">
        <authorList>
            <person name="Khan S.A."/>
            <person name="Jeon C.O."/>
            <person name="Jeong S.E."/>
        </authorList>
    </citation>
    <scope>NUCLEOTIDE SEQUENCE [LARGE SCALE GENOMIC DNA]</scope>
    <source>
        <strain evidence="11">IMCC1728</strain>
    </source>
</reference>
<feature type="transmembrane region" description="Helical" evidence="6">
    <location>
        <begin position="272"/>
        <end position="292"/>
    </location>
</feature>
<dbReference type="Pfam" id="PF04932">
    <property type="entry name" value="Wzy_C"/>
    <property type="match status" value="1"/>
</dbReference>
<name>A0A5C6U295_9BURK</name>
<keyword evidence="4 6" id="KW-0472">Membrane</keyword>
<evidence type="ECO:0000259" key="8">
    <source>
        <dbReference type="Pfam" id="PF11846"/>
    </source>
</evidence>
<dbReference type="GO" id="GO:0016020">
    <property type="term" value="C:membrane"/>
    <property type="evidence" value="ECO:0007669"/>
    <property type="project" value="UniProtKB-SubCell"/>
</dbReference>
<dbReference type="InterPro" id="IPR007016">
    <property type="entry name" value="O-antigen_ligase-rel_domated"/>
</dbReference>
<feature type="transmembrane region" description="Helical" evidence="6">
    <location>
        <begin position="422"/>
        <end position="440"/>
    </location>
</feature>
<dbReference type="InterPro" id="IPR021797">
    <property type="entry name" value="Wzy_C_2"/>
</dbReference>
<evidence type="ECO:0000256" key="6">
    <source>
        <dbReference type="SAM" id="Phobius"/>
    </source>
</evidence>
<feature type="transmembrane region" description="Helical" evidence="6">
    <location>
        <begin position="30"/>
        <end position="51"/>
    </location>
</feature>
<feature type="domain" description="O-antigen ligase-related" evidence="7">
    <location>
        <begin position="231"/>
        <end position="375"/>
    </location>
</feature>
<evidence type="ECO:0000256" key="3">
    <source>
        <dbReference type="ARBA" id="ARBA00022989"/>
    </source>
</evidence>
<dbReference type="InterPro" id="IPR051533">
    <property type="entry name" value="WaaL-like"/>
</dbReference>
<dbReference type="PANTHER" id="PTHR37422">
    <property type="entry name" value="TEICHURONIC ACID BIOSYNTHESIS PROTEIN TUAE"/>
    <property type="match status" value="1"/>
</dbReference>
<feature type="transmembrane region" description="Helical" evidence="6">
    <location>
        <begin position="95"/>
        <end position="115"/>
    </location>
</feature>
<evidence type="ECO:0000256" key="5">
    <source>
        <dbReference type="SAM" id="MobiDB-lite"/>
    </source>
</evidence>
<gene>
    <name evidence="10" type="ORF">FSC37_19640</name>
</gene>
<evidence type="ECO:0000256" key="2">
    <source>
        <dbReference type="ARBA" id="ARBA00022692"/>
    </source>
</evidence>
<feature type="transmembrane region" description="Helical" evidence="6">
    <location>
        <begin position="313"/>
        <end position="333"/>
    </location>
</feature>
<feature type="domain" description="Protein glycosylation ligase" evidence="9">
    <location>
        <begin position="193"/>
        <end position="217"/>
    </location>
</feature>
<evidence type="ECO:0000313" key="10">
    <source>
        <dbReference type="EMBL" id="TXC67132.1"/>
    </source>
</evidence>
<protein>
    <submittedName>
        <fullName evidence="10">Polymerase</fullName>
    </submittedName>
</protein>
<sequence length="463" mass="48776">MGAPAGAPEPPASMGSADNLPRDGRVEPPVPWTFGFFAAAAAVAAPTLIAFNVSPSATFLNQAASMVGWGAWAMLLAAALPAAAGRALHGPGPAALLAALLLVAAGAFAAPFWAALPWSPALPALGMIAAAMLVAALAAALQRHGLGDSAFAAFCIGLMVAGVASTLIGFVQVYLPQWADGTWIAVSGLGDRAVGNLRQPNHQSSLLLWAMIATLWLAESGRLPRRLAPVLLLLLLAGVTLTASRTGMVGAALLALWGLVDRRLSRAARVQLWLAPLAYFAFYELYSAIAHQQAAVFGGEVQLQKSDISSSRFAIWSNALSLIAAHPWVGVGFGEFNFAWSLTVFPGRPIAFFDHTHNLPLQLAAELGVPLAALIVALLLFALWRARRDSLDGAPHDMALRRAALAMVVMISLHSLLEYPLWYAYFLLPAAFAFGIALGGRPPIVRRHRSGRASASGCWWPRC</sequence>
<evidence type="ECO:0000313" key="11">
    <source>
        <dbReference type="Proteomes" id="UP000321832"/>
    </source>
</evidence>
<dbReference type="Proteomes" id="UP000321832">
    <property type="component" value="Unassembled WGS sequence"/>
</dbReference>
<dbReference type="InterPro" id="IPR031726">
    <property type="entry name" value="PglL_A"/>
</dbReference>
<feature type="transmembrane region" description="Helical" evidence="6">
    <location>
        <begin position="63"/>
        <end position="83"/>
    </location>
</feature>
<feature type="transmembrane region" description="Helical" evidence="6">
    <location>
        <begin position="121"/>
        <end position="141"/>
    </location>
</feature>
<dbReference type="Pfam" id="PF11846">
    <property type="entry name" value="Wzy_C_2"/>
    <property type="match status" value="1"/>
</dbReference>
<keyword evidence="11" id="KW-1185">Reference proteome</keyword>
<evidence type="ECO:0000256" key="4">
    <source>
        <dbReference type="ARBA" id="ARBA00023136"/>
    </source>
</evidence>
<feature type="transmembrane region" description="Helical" evidence="6">
    <location>
        <begin position="398"/>
        <end position="416"/>
    </location>
</feature>
<comment type="caution">
    <text evidence="10">The sequence shown here is derived from an EMBL/GenBank/DDBJ whole genome shotgun (WGS) entry which is preliminary data.</text>
</comment>
<feature type="transmembrane region" description="Helical" evidence="6">
    <location>
        <begin position="153"/>
        <end position="175"/>
    </location>
</feature>
<evidence type="ECO:0000259" key="9">
    <source>
        <dbReference type="Pfam" id="PF15864"/>
    </source>
</evidence>